<feature type="region of interest" description="Disordered" evidence="1">
    <location>
        <begin position="87"/>
        <end position="133"/>
    </location>
</feature>
<feature type="region of interest" description="Disordered" evidence="1">
    <location>
        <begin position="35"/>
        <end position="55"/>
    </location>
</feature>
<accession>A0A8B8JN83</accession>
<dbReference type="GeneID" id="113847816"/>
<feature type="compositionally biased region" description="Polar residues" evidence="1">
    <location>
        <begin position="117"/>
        <end position="133"/>
    </location>
</feature>
<feature type="compositionally biased region" description="Polar residues" evidence="1">
    <location>
        <begin position="99"/>
        <end position="108"/>
    </location>
</feature>
<dbReference type="RefSeq" id="XP_027332907.1">
    <property type="nucleotide sequence ID" value="XM_027477106.1"/>
</dbReference>
<organism evidence="2 3">
    <name type="scientific">Abrus precatorius</name>
    <name type="common">Indian licorice</name>
    <name type="synonym">Glycine abrus</name>
    <dbReference type="NCBI Taxonomy" id="3816"/>
    <lineage>
        <taxon>Eukaryota</taxon>
        <taxon>Viridiplantae</taxon>
        <taxon>Streptophyta</taxon>
        <taxon>Embryophyta</taxon>
        <taxon>Tracheophyta</taxon>
        <taxon>Spermatophyta</taxon>
        <taxon>Magnoliopsida</taxon>
        <taxon>eudicotyledons</taxon>
        <taxon>Gunneridae</taxon>
        <taxon>Pentapetalae</taxon>
        <taxon>rosids</taxon>
        <taxon>fabids</taxon>
        <taxon>Fabales</taxon>
        <taxon>Fabaceae</taxon>
        <taxon>Papilionoideae</taxon>
        <taxon>50 kb inversion clade</taxon>
        <taxon>NPAAA clade</taxon>
        <taxon>indigoferoid/millettioid clade</taxon>
        <taxon>Abreae</taxon>
        <taxon>Abrus</taxon>
    </lineage>
</organism>
<reference evidence="2" key="1">
    <citation type="journal article" date="2019" name="Toxins">
        <title>Detection of Abrin-Like and Prepropulchellin-Like Toxin Genes and Transcripts Using Whole Genome Sequencing and Full-Length Transcript Sequencing of Abrus precatorius.</title>
        <authorList>
            <person name="Hovde B.T."/>
            <person name="Daligault H.E."/>
            <person name="Hanschen E.R."/>
            <person name="Kunde Y.A."/>
            <person name="Johnson M.B."/>
            <person name="Starkenburg S.R."/>
            <person name="Johnson S.L."/>
        </authorList>
    </citation>
    <scope>NUCLEOTIDE SEQUENCE [LARGE SCALE GENOMIC DNA]</scope>
</reference>
<dbReference type="AlphaFoldDB" id="A0A8B8JN83"/>
<evidence type="ECO:0000256" key="1">
    <source>
        <dbReference type="SAM" id="MobiDB-lite"/>
    </source>
</evidence>
<evidence type="ECO:0000313" key="2">
    <source>
        <dbReference type="Proteomes" id="UP000694853"/>
    </source>
</evidence>
<reference evidence="3" key="2">
    <citation type="submission" date="2025-08" db="UniProtKB">
        <authorList>
            <consortium name="RefSeq"/>
        </authorList>
    </citation>
    <scope>IDENTIFICATION</scope>
    <source>
        <tissue evidence="3">Young leaves</tissue>
    </source>
</reference>
<gene>
    <name evidence="3" type="primary">LOC113847816</name>
</gene>
<protein>
    <submittedName>
        <fullName evidence="3">Uncharacterized protein LOC113847816</fullName>
    </submittedName>
</protein>
<proteinExistence type="predicted"/>
<keyword evidence="2" id="KW-1185">Reference proteome</keyword>
<name>A0A8B8JN83_ABRPR</name>
<dbReference type="PANTHER" id="PTHR33356">
    <property type="entry name" value="TIP41-LIKE PROTEIN"/>
    <property type="match status" value="1"/>
</dbReference>
<evidence type="ECO:0000313" key="3">
    <source>
        <dbReference type="RefSeq" id="XP_027332907.1"/>
    </source>
</evidence>
<sequence>MAEDAEYDKENKENGVNAEFDAAFVFPNEFPYEFDSFGTEPVESGSTGTESSDEEDFFAGLTRRLSHAALNETRKQLTVPICNSDKTETQKKTRGLAVSPQSTLSGWSCRSVGSGDGSPNGSSRVPSPTTTPFNATNEAWDVLYAAAGQVARMKMNGEASSKFEFNNRGLLGGLPPPIAVENALFSNQGLSQVRYQHVRQQEQVLRQQCGSVWGRQVKGNCSTQQHQPPQPQNRVRDFGYDYEGVKCTRPVPHSAWHPLQVKHQNQQVPHFGSGSRPGLLAGSGVKRGCAGTGVFLPRQYGAPPPESRKKTSCAAPVLVPAKVIHALNLNIDDINAATTQPRFSSGFGLNYDALLARRNSLLLQQKLCMRLEEAANYEIRLPQEWTY</sequence>
<dbReference type="PANTHER" id="PTHR33356:SF37">
    <property type="match status" value="1"/>
</dbReference>
<dbReference type="Proteomes" id="UP000694853">
    <property type="component" value="Unplaced"/>
</dbReference>
<dbReference type="OrthoDB" id="1060058at2759"/>
<dbReference type="KEGG" id="aprc:113847816"/>